<protein>
    <recommendedName>
        <fullName evidence="3">DUF1853 family protein</fullName>
    </recommendedName>
</protein>
<organism evidence="1 2">
    <name type="scientific">Christiangramia gaetbulicola</name>
    <dbReference type="NCBI Taxonomy" id="703340"/>
    <lineage>
        <taxon>Bacteria</taxon>
        <taxon>Pseudomonadati</taxon>
        <taxon>Bacteroidota</taxon>
        <taxon>Flavobacteriia</taxon>
        <taxon>Flavobacteriales</taxon>
        <taxon>Flavobacteriaceae</taxon>
        <taxon>Christiangramia</taxon>
    </lineage>
</organism>
<dbReference type="EMBL" id="QBKQ01000002">
    <property type="protein sequence ID" value="PTX42970.1"/>
    <property type="molecule type" value="Genomic_DNA"/>
</dbReference>
<dbReference type="Proteomes" id="UP000244174">
    <property type="component" value="Unassembled WGS sequence"/>
</dbReference>
<accession>A0A2T6AGL6</accession>
<sequence length="276" mass="32866">MNNLEILDQFKGFLNTKDIFSSQTGAIKQFEFPEIKITDTLLQDLNELDHPRNSVLGKRMESFFENAIKHSSRYELIASNLQIIEDKRTIGELDFLVFDKECSKPLHIELVYKLYVYDPNLSPEINKWIGPNRRDSFPEKLDKLNSRQFPLLYKPEAQNYLQELNLNLDKIEQQLCFKAQLFLPDNSVFHQNPMINLNCITGKWFPLLNFKNMGWENNLFYSPQKKDWSCDPGRNSDWYGYDELINNVEQLFERKKAPLVWMKTKDSFHSFFIVWW</sequence>
<dbReference type="InterPro" id="IPR015003">
    <property type="entry name" value="DUF1853"/>
</dbReference>
<reference evidence="1 2" key="1">
    <citation type="submission" date="2018-04" db="EMBL/GenBank/DDBJ databases">
        <title>Genomic Encyclopedia of Archaeal and Bacterial Type Strains, Phase II (KMG-II): from individual species to whole genera.</title>
        <authorList>
            <person name="Goeker M."/>
        </authorList>
    </citation>
    <scope>NUCLEOTIDE SEQUENCE [LARGE SCALE GENOMIC DNA]</scope>
    <source>
        <strain evidence="1 2">DSM 23082</strain>
    </source>
</reference>
<evidence type="ECO:0000313" key="2">
    <source>
        <dbReference type="Proteomes" id="UP000244174"/>
    </source>
</evidence>
<keyword evidence="2" id="KW-1185">Reference proteome</keyword>
<name>A0A2T6AGL6_9FLAO</name>
<gene>
    <name evidence="1" type="ORF">C8P64_1493</name>
</gene>
<dbReference type="OrthoDB" id="1466769at2"/>
<proteinExistence type="predicted"/>
<evidence type="ECO:0000313" key="1">
    <source>
        <dbReference type="EMBL" id="PTX42970.1"/>
    </source>
</evidence>
<dbReference type="Pfam" id="PF08907">
    <property type="entry name" value="DUF1853"/>
    <property type="match status" value="1"/>
</dbReference>
<evidence type="ECO:0008006" key="3">
    <source>
        <dbReference type="Google" id="ProtNLM"/>
    </source>
</evidence>
<dbReference type="AlphaFoldDB" id="A0A2T6AGL6"/>
<dbReference type="RefSeq" id="WP_108171439.1">
    <property type="nucleotide sequence ID" value="NZ_QBKQ01000002.1"/>
</dbReference>
<comment type="caution">
    <text evidence="1">The sequence shown here is derived from an EMBL/GenBank/DDBJ whole genome shotgun (WGS) entry which is preliminary data.</text>
</comment>